<keyword evidence="8" id="KW-1160">Virus entry into host cell</keyword>
<evidence type="ECO:0000313" key="11">
    <source>
        <dbReference type="EMBL" id="CAK6597303.1"/>
    </source>
</evidence>
<evidence type="ECO:0000256" key="6">
    <source>
        <dbReference type="ARBA" id="ARBA00022844"/>
    </source>
</evidence>
<dbReference type="EMBL" id="OY978822">
    <property type="protein sequence ID" value="CAK6597303.1"/>
    <property type="molecule type" value="Genomic_DNA"/>
</dbReference>
<evidence type="ECO:0000313" key="12">
    <source>
        <dbReference type="Proteomes" id="UP001497430"/>
    </source>
</evidence>
<keyword evidence="4" id="KW-1227">Viral tail protein</keyword>
<keyword evidence="5" id="KW-1161">Viral attachment to host cell</keyword>
<gene>
    <name evidence="11" type="ORF">K74PH129C2_LOCUS52</name>
</gene>
<evidence type="ECO:0000256" key="7">
    <source>
        <dbReference type="ARBA" id="ARBA00023165"/>
    </source>
</evidence>
<sequence length="521" mass="55526">MLNNLNQPKGSTIGVLKDGRTIQEAFDQLDPVVSLSSTVSLATAVARLQITGGTIVVPAGTWEVPNLLNVPPSIQIIGRGNSSILKQPASSTSKGVLQFVLNNPTDSVRVDNLSIVTERPYQADNIAIRVDLRPQLSGDQIANRNVRRGSLTNLSIRGSTARTDGVSFGIGIDLVSTGWITLDNIHVVGSSSTATPYGFRGVGICQRGDGKPVETIIRGLMAVSLEYAYLCPEYTEGVYLTDSGAVNCKWGVVVSPVADYVIGKLGQVGGYQFVVDQFHPNVSQGGIFLSKCRYSFVSNVMAILDDHSVSSAVLTVHLRDSSYCNVNAVTAVSYNVNGTTGITRQVVVLNNTSDSFVGNISGLTEGTQYENLTNIVRLVNNSQRNEIEGVKGSNANEGISVGAGCGQNSIAKYRFSNVTTPVLDEAGDLNRGNTAAHYETVTPPPSSQEVTLEIVPRGYFSRRPQGFSYTITTPTDASFPIVVFYDRGSSTPTKVVLKVKSGVLGNNLPTVMIGISITLHD</sequence>
<keyword evidence="2" id="KW-0945">Host-virus interaction</keyword>
<evidence type="ECO:0000256" key="5">
    <source>
        <dbReference type="ARBA" id="ARBA00022804"/>
    </source>
</evidence>
<keyword evidence="3" id="KW-1235">Degradation of host cell envelope components during virus entry</keyword>
<keyword evidence="12" id="KW-1185">Reference proteome</keyword>
<evidence type="ECO:0000256" key="2">
    <source>
        <dbReference type="ARBA" id="ARBA00022581"/>
    </source>
</evidence>
<name>A0AAV1MGF9_9CAUD</name>
<evidence type="ECO:0000256" key="9">
    <source>
        <dbReference type="ARBA" id="ARBA00035728"/>
    </source>
</evidence>
<evidence type="ECO:0000256" key="8">
    <source>
        <dbReference type="ARBA" id="ARBA00023296"/>
    </source>
</evidence>
<dbReference type="Gene3D" id="2.160.20.10">
    <property type="entry name" value="Single-stranded right-handed beta-helix, Pectin lyase-like"/>
    <property type="match status" value="1"/>
</dbReference>
<dbReference type="InterPro" id="IPR011050">
    <property type="entry name" value="Pectin_lyase_fold/virulence"/>
</dbReference>
<evidence type="ECO:0000256" key="4">
    <source>
        <dbReference type="ARBA" id="ARBA00022732"/>
    </source>
</evidence>
<protein>
    <recommendedName>
        <fullName evidence="9">Probable tail spike protein</fullName>
    </recommendedName>
</protein>
<reference evidence="11 12" key="1">
    <citation type="submission" date="2023-10" db="EMBL/GenBank/DDBJ databases">
        <authorList>
            <person name="Robby Concha-Eloko"/>
            <person name="Pilar Barberan- Martinez"/>
            <person name="Rafael Sanjuan"/>
            <person name="Pilar Domingo-Calap"/>
        </authorList>
    </citation>
    <scope>NUCLEOTIDE SEQUENCE [LARGE SCALE GENOMIC DNA]</scope>
</reference>
<dbReference type="GO" id="GO:0098671">
    <property type="term" value="P:adhesion receptor-mediated virion attachment to host cell"/>
    <property type="evidence" value="ECO:0007669"/>
    <property type="project" value="UniProtKB-KW"/>
</dbReference>
<evidence type="ECO:0000256" key="3">
    <source>
        <dbReference type="ARBA" id="ARBA00022717"/>
    </source>
</evidence>
<keyword evidence="6" id="KW-0946">Virion</keyword>
<proteinExistence type="predicted"/>
<dbReference type="GO" id="GO:0098994">
    <property type="term" value="P:symbiont entry into host cell via disruption of host cell envelope"/>
    <property type="evidence" value="ECO:0007669"/>
    <property type="project" value="UniProtKB-KW"/>
</dbReference>
<dbReference type="GO" id="GO:0098015">
    <property type="term" value="C:virus tail"/>
    <property type="evidence" value="ECO:0007669"/>
    <property type="project" value="UniProtKB-KW"/>
</dbReference>
<dbReference type="Proteomes" id="UP001497430">
    <property type="component" value="Chromosome"/>
</dbReference>
<evidence type="ECO:0000256" key="10">
    <source>
        <dbReference type="ARBA" id="ARBA00035731"/>
    </source>
</evidence>
<dbReference type="GO" id="GO:0098996">
    <property type="term" value="P:symbiont entry into host cell via disruption of host cell glycocalyx"/>
    <property type="evidence" value="ECO:0007669"/>
    <property type="project" value="UniProtKB-KW"/>
</dbReference>
<organism evidence="11 12">
    <name type="scientific">Klebsiella phage vB_Ko_K74PH129C2</name>
    <dbReference type="NCBI Taxonomy" id="3071637"/>
    <lineage>
        <taxon>Viruses</taxon>
        <taxon>Duplodnaviria</taxon>
        <taxon>Heunggongvirae</taxon>
        <taxon>Uroviricota</taxon>
        <taxon>Caudoviricetes</taxon>
        <taxon>Autographivirales</taxon>
        <taxon>Autotranscriptaviridae</taxon>
        <taxon>Studiervirinae</taxon>
        <taxon>Przondovirus</taxon>
        <taxon>Przondovirus K74PH129C2</taxon>
    </lineage>
</organism>
<dbReference type="SUPFAM" id="SSF51126">
    <property type="entry name" value="Pectin lyase-like"/>
    <property type="match status" value="1"/>
</dbReference>
<accession>A0AAV1MGF9</accession>
<keyword evidence="10" id="KW-1238">Degradation of host capsule during virus entry</keyword>
<comment type="subcellular location">
    <subcellularLocation>
        <location evidence="1">Virion</location>
    </subcellularLocation>
</comment>
<evidence type="ECO:0000256" key="1">
    <source>
        <dbReference type="ARBA" id="ARBA00004328"/>
    </source>
</evidence>
<keyword evidence="7" id="KW-1233">Viral attachment to host adhesion receptor</keyword>
<dbReference type="InterPro" id="IPR012334">
    <property type="entry name" value="Pectin_lyas_fold"/>
</dbReference>